<dbReference type="SMART" id="SM00052">
    <property type="entry name" value="EAL"/>
    <property type="match status" value="1"/>
</dbReference>
<dbReference type="Proteomes" id="UP000199585">
    <property type="component" value="Unassembled WGS sequence"/>
</dbReference>
<dbReference type="EMBL" id="FOCI01000007">
    <property type="protein sequence ID" value="SEM95260.1"/>
    <property type="molecule type" value="Genomic_DNA"/>
</dbReference>
<dbReference type="InterPro" id="IPR035919">
    <property type="entry name" value="EAL_sf"/>
</dbReference>
<dbReference type="Gene3D" id="3.30.70.270">
    <property type="match status" value="1"/>
</dbReference>
<dbReference type="Gene3D" id="3.30.450.20">
    <property type="entry name" value="PAS domain"/>
    <property type="match status" value="1"/>
</dbReference>
<keyword evidence="4" id="KW-1185">Reference proteome</keyword>
<organism evidence="3 4">
    <name type="scientific">Loktanella fryxellensis</name>
    <dbReference type="NCBI Taxonomy" id="245187"/>
    <lineage>
        <taxon>Bacteria</taxon>
        <taxon>Pseudomonadati</taxon>
        <taxon>Pseudomonadota</taxon>
        <taxon>Alphaproteobacteria</taxon>
        <taxon>Rhodobacterales</taxon>
        <taxon>Roseobacteraceae</taxon>
        <taxon>Loktanella</taxon>
    </lineage>
</organism>
<dbReference type="SUPFAM" id="SSF55073">
    <property type="entry name" value="Nucleotide cyclase"/>
    <property type="match status" value="1"/>
</dbReference>
<accession>A0A1H8CJS1</accession>
<dbReference type="Pfam" id="PF00990">
    <property type="entry name" value="GGDEF"/>
    <property type="match status" value="1"/>
</dbReference>
<dbReference type="SUPFAM" id="SSF55785">
    <property type="entry name" value="PYP-like sensor domain (PAS domain)"/>
    <property type="match status" value="1"/>
</dbReference>
<dbReference type="Pfam" id="PF00563">
    <property type="entry name" value="EAL"/>
    <property type="match status" value="1"/>
</dbReference>
<dbReference type="PROSITE" id="PS50883">
    <property type="entry name" value="EAL"/>
    <property type="match status" value="1"/>
</dbReference>
<feature type="domain" description="GGDEF" evidence="2">
    <location>
        <begin position="297"/>
        <end position="432"/>
    </location>
</feature>
<sequence>MQIDPDQTADLMAIQQVIDRNVLLPLFEHAAREILVLDAGDLHVLAANDQARRTLGRPMRHLRQMTLSAILPDLAPDRLDRFLARFMRSHRRRVRCRLRHGASVYDVDLMMLPGRQQTLVVQAQNVTDTLDALRQADAAEARLLTAIDALSDGFALFDGDDRLVICNETYRLLYPDTAPVIQPGTAFVDILRYGLARGQVIDGIGREEAWLRERLDQHRRMPGPIEQKLTNGRWLRIVERETSDGGRVGLHVDITTLKEQQYALRRLAITDELTGLRNRRNLLEDIALLADDLRDGQCVVVFHMDLDRFKSVNDVYGHAAGDHVLKHCAALLEGAVMPGDITARVGGDEYIVVRRMARDTVAVTAFADQIIARMMEPIGYAGQYMHIGASVGIAVLDPDTVASLRGTVLSAADLALCEAKKTGCCAVIFEAAMREQVLSTSALARDLQLAMKRQEFVAHFQPQIDAGRGCCVGFEALLRWRHPRDGIVAAGAFLDVAQRAGLTESLDALMLDAACHALRWLADHGWPHVSVSINMSKAQLSDPRLLSRLIDSLSRHGVSRHLLRIELLESTLLDERAGHFVDNVKAMVAAGFVVELDDFGTGHAAIAALRKFQVSQIKIDRSFVRDIDTDTELQKLTGAIVGMAHSLDIDVLAEGVETQAERDWLSSAGCTLMQGWFYGKAVPLPEVATLLARWPATGQPRINVSPKSMRGVS</sequence>
<dbReference type="InterPro" id="IPR029787">
    <property type="entry name" value="Nucleotide_cyclase"/>
</dbReference>
<evidence type="ECO:0000259" key="1">
    <source>
        <dbReference type="PROSITE" id="PS50883"/>
    </source>
</evidence>
<protein>
    <submittedName>
        <fullName evidence="3">Diguanylate cyclase (GGDEF) domain-containing protein</fullName>
    </submittedName>
</protein>
<gene>
    <name evidence="3" type="ORF">SAMN04488003_1075</name>
</gene>
<dbReference type="AlphaFoldDB" id="A0A1H8CJS1"/>
<proteinExistence type="predicted"/>
<evidence type="ECO:0000313" key="4">
    <source>
        <dbReference type="Proteomes" id="UP000199585"/>
    </source>
</evidence>
<dbReference type="RefSeq" id="WP_089900762.1">
    <property type="nucleotide sequence ID" value="NZ_FOCI01000007.1"/>
</dbReference>
<name>A0A1H8CJS1_9RHOB</name>
<dbReference type="PANTHER" id="PTHR44757:SF2">
    <property type="entry name" value="BIOFILM ARCHITECTURE MAINTENANCE PROTEIN MBAA"/>
    <property type="match status" value="1"/>
</dbReference>
<dbReference type="OrthoDB" id="9814202at2"/>
<dbReference type="Gene3D" id="3.20.20.450">
    <property type="entry name" value="EAL domain"/>
    <property type="match status" value="1"/>
</dbReference>
<dbReference type="InterPro" id="IPR000160">
    <property type="entry name" value="GGDEF_dom"/>
</dbReference>
<dbReference type="CDD" id="cd01948">
    <property type="entry name" value="EAL"/>
    <property type="match status" value="1"/>
</dbReference>
<dbReference type="InterPro" id="IPR035965">
    <property type="entry name" value="PAS-like_dom_sf"/>
</dbReference>
<dbReference type="Pfam" id="PF12860">
    <property type="entry name" value="PAS_7"/>
    <property type="match status" value="1"/>
</dbReference>
<reference evidence="3 4" key="1">
    <citation type="submission" date="2016-10" db="EMBL/GenBank/DDBJ databases">
        <authorList>
            <person name="de Groot N.N."/>
        </authorList>
    </citation>
    <scope>NUCLEOTIDE SEQUENCE [LARGE SCALE GENOMIC DNA]</scope>
    <source>
        <strain evidence="3 4">DSM 16213</strain>
    </source>
</reference>
<dbReference type="InterPro" id="IPR052155">
    <property type="entry name" value="Biofilm_reg_signaling"/>
</dbReference>
<dbReference type="STRING" id="245187.SAMN04488003_1075"/>
<evidence type="ECO:0000313" key="3">
    <source>
        <dbReference type="EMBL" id="SEM95260.1"/>
    </source>
</evidence>
<dbReference type="NCBIfam" id="TIGR00254">
    <property type="entry name" value="GGDEF"/>
    <property type="match status" value="1"/>
</dbReference>
<dbReference type="SMART" id="SM00267">
    <property type="entry name" value="GGDEF"/>
    <property type="match status" value="1"/>
</dbReference>
<dbReference type="InterPro" id="IPR043128">
    <property type="entry name" value="Rev_trsase/Diguanyl_cyclase"/>
</dbReference>
<dbReference type="PANTHER" id="PTHR44757">
    <property type="entry name" value="DIGUANYLATE CYCLASE DGCP"/>
    <property type="match status" value="1"/>
</dbReference>
<dbReference type="InterPro" id="IPR001633">
    <property type="entry name" value="EAL_dom"/>
</dbReference>
<feature type="domain" description="EAL" evidence="1">
    <location>
        <begin position="440"/>
        <end position="695"/>
    </location>
</feature>
<dbReference type="SUPFAM" id="SSF141868">
    <property type="entry name" value="EAL domain-like"/>
    <property type="match status" value="1"/>
</dbReference>
<dbReference type="PROSITE" id="PS50887">
    <property type="entry name" value="GGDEF"/>
    <property type="match status" value="1"/>
</dbReference>
<dbReference type="CDD" id="cd01949">
    <property type="entry name" value="GGDEF"/>
    <property type="match status" value="1"/>
</dbReference>
<evidence type="ECO:0000259" key="2">
    <source>
        <dbReference type="PROSITE" id="PS50887"/>
    </source>
</evidence>